<dbReference type="InterPro" id="IPR051131">
    <property type="entry name" value="NEK_Ser/Thr_kinase_NIMA"/>
</dbReference>
<dbReference type="Proteomes" id="UP000192257">
    <property type="component" value="Unassembled WGS sequence"/>
</dbReference>
<evidence type="ECO:0000256" key="4">
    <source>
        <dbReference type="ARBA" id="ARBA00022741"/>
    </source>
</evidence>
<keyword evidence="2" id="KW-0723">Serine/threonine-protein kinase</keyword>
<dbReference type="SMART" id="SM00233">
    <property type="entry name" value="PH"/>
    <property type="match status" value="1"/>
</dbReference>
<evidence type="ECO:0000313" key="13">
    <source>
        <dbReference type="Proteomes" id="UP000192257"/>
    </source>
</evidence>
<dbReference type="Pfam" id="PF00169">
    <property type="entry name" value="PH"/>
    <property type="match status" value="1"/>
</dbReference>
<evidence type="ECO:0000259" key="11">
    <source>
        <dbReference type="PROSITE" id="PS50011"/>
    </source>
</evidence>
<evidence type="ECO:0000256" key="8">
    <source>
        <dbReference type="ARBA" id="ARBA00048679"/>
    </source>
</evidence>
<feature type="compositionally biased region" description="Basic and acidic residues" evidence="9">
    <location>
        <begin position="1"/>
        <end position="11"/>
    </location>
</feature>
<dbReference type="Pfam" id="PF00069">
    <property type="entry name" value="Pkinase"/>
    <property type="match status" value="1"/>
</dbReference>
<dbReference type="InterPro" id="IPR001849">
    <property type="entry name" value="PH_domain"/>
</dbReference>
<evidence type="ECO:0000256" key="1">
    <source>
        <dbReference type="ARBA" id="ARBA00012513"/>
    </source>
</evidence>
<dbReference type="RefSeq" id="XP_028882362.1">
    <property type="nucleotide sequence ID" value="XM_029026247.1"/>
</dbReference>
<comment type="catalytic activity">
    <reaction evidence="8">
        <text>L-seryl-[protein] + ATP = O-phospho-L-seryl-[protein] + ADP + H(+)</text>
        <dbReference type="Rhea" id="RHEA:17989"/>
        <dbReference type="Rhea" id="RHEA-COMP:9863"/>
        <dbReference type="Rhea" id="RHEA-COMP:11604"/>
        <dbReference type="ChEBI" id="CHEBI:15378"/>
        <dbReference type="ChEBI" id="CHEBI:29999"/>
        <dbReference type="ChEBI" id="CHEBI:30616"/>
        <dbReference type="ChEBI" id="CHEBI:83421"/>
        <dbReference type="ChEBI" id="CHEBI:456216"/>
        <dbReference type="EC" id="2.7.11.1"/>
    </reaction>
</comment>
<evidence type="ECO:0000256" key="3">
    <source>
        <dbReference type="ARBA" id="ARBA00022679"/>
    </source>
</evidence>
<dbReference type="FunFam" id="1.10.510.10:FF:001511">
    <property type="entry name" value="Serine/threonine-protein kinase, putative"/>
    <property type="match status" value="1"/>
</dbReference>
<proteinExistence type="predicted"/>
<organism evidence="12 13">
    <name type="scientific">Trypanosoma theileri</name>
    <dbReference type="NCBI Taxonomy" id="67003"/>
    <lineage>
        <taxon>Eukaryota</taxon>
        <taxon>Discoba</taxon>
        <taxon>Euglenozoa</taxon>
        <taxon>Kinetoplastea</taxon>
        <taxon>Metakinetoplastina</taxon>
        <taxon>Trypanosomatida</taxon>
        <taxon>Trypanosomatidae</taxon>
        <taxon>Trypanosoma</taxon>
    </lineage>
</organism>
<dbReference type="PROSITE" id="PS00108">
    <property type="entry name" value="PROTEIN_KINASE_ST"/>
    <property type="match status" value="1"/>
</dbReference>
<dbReference type="SMART" id="SM00220">
    <property type="entry name" value="S_TKc"/>
    <property type="match status" value="1"/>
</dbReference>
<reference evidence="12 13" key="1">
    <citation type="submission" date="2017-03" db="EMBL/GenBank/DDBJ databases">
        <title>An alternative strategy for trypanosome survival in the mammalian bloodstream revealed through genome and transcriptome analysis of the ubiquitous bovine parasite Trypanosoma (Megatrypanum) theileri.</title>
        <authorList>
            <person name="Kelly S."/>
            <person name="Ivens A."/>
            <person name="Mott A."/>
            <person name="O'Neill E."/>
            <person name="Emms D."/>
            <person name="Macleod O."/>
            <person name="Voorheis P."/>
            <person name="Matthews J."/>
            <person name="Matthews K."/>
            <person name="Carrington M."/>
        </authorList>
    </citation>
    <scope>NUCLEOTIDE SEQUENCE [LARGE SCALE GENOMIC DNA]</scope>
    <source>
        <strain evidence="12">Edinburgh</strain>
    </source>
</reference>
<evidence type="ECO:0000256" key="6">
    <source>
        <dbReference type="ARBA" id="ARBA00022840"/>
    </source>
</evidence>
<sequence length="581" mass="65618">MGNVVTKEKSGIHKGTALPDKSTDITGLHSSDITQLNSNGGDDQRPIPINEMDDGKGGNHTVSVALEDVLGPEDSTTARYRKKNSIGKGAFGEAYIVERNPAYPLPKRRETTDEKEVFREKRRAGDSEPRLFVAKVMDLTSMSPNDRRYAQTEIMCLACNHHFAIIQYYEHFIVDDEDETIVIITEFADQGDLYRNLYRRDKDSFLSERDVGMYFVQLLLGLDHIHRRRMIHRDIKTANIFLTSRGFLKLGDFGFSQQYDSTVSNPIACTFLGTSYYLSPEMWKGQRYGKKADIWASGIVLCELLGKRRPFEADSLPQMKELVLSGRMWLPPTYPDGKHPLPGEGEGENKSDVNNKKVCYVSKEMREFLELILQQDPEKRPSASQLLKTPLMQHYLCLFRKRVEHMIAMDDELEKKYQTCLAEFTHSTPNYCLSMEEEALVLRGILEGEEVISLETERELSTSAAPRMESVVYKESVAGQWKERYLLLGDGYLTMTLAKGKAAAGSGERSKKVPLETINAVAPVLFDTPVQVEGSGGAQPILLQYAFAISTQNSQSIMFAARTQQERDQWLASLLAALKMD</sequence>
<dbReference type="InterPro" id="IPR011993">
    <property type="entry name" value="PH-like_dom_sf"/>
</dbReference>
<evidence type="ECO:0000313" key="12">
    <source>
        <dbReference type="EMBL" id="ORC88296.1"/>
    </source>
</evidence>
<gene>
    <name evidence="12" type="ORF">TM35_000171680</name>
</gene>
<dbReference type="PANTHER" id="PTHR44899:SF3">
    <property type="entry name" value="SERINE_THREONINE-PROTEIN KINASE NEK1"/>
    <property type="match status" value="1"/>
</dbReference>
<keyword evidence="13" id="KW-1185">Reference proteome</keyword>
<comment type="catalytic activity">
    <reaction evidence="7">
        <text>L-threonyl-[protein] + ATP = O-phospho-L-threonyl-[protein] + ADP + H(+)</text>
        <dbReference type="Rhea" id="RHEA:46608"/>
        <dbReference type="Rhea" id="RHEA-COMP:11060"/>
        <dbReference type="Rhea" id="RHEA-COMP:11605"/>
        <dbReference type="ChEBI" id="CHEBI:15378"/>
        <dbReference type="ChEBI" id="CHEBI:30013"/>
        <dbReference type="ChEBI" id="CHEBI:30616"/>
        <dbReference type="ChEBI" id="CHEBI:61977"/>
        <dbReference type="ChEBI" id="CHEBI:456216"/>
        <dbReference type="EC" id="2.7.11.1"/>
    </reaction>
</comment>
<protein>
    <recommendedName>
        <fullName evidence="1">non-specific serine/threonine protein kinase</fullName>
        <ecNumber evidence="1">2.7.11.1</ecNumber>
    </recommendedName>
</protein>
<keyword evidence="5 12" id="KW-0418">Kinase</keyword>
<accession>A0A1X0NUB2</accession>
<keyword evidence="3" id="KW-0808">Transferase</keyword>
<keyword evidence="4" id="KW-0547">Nucleotide-binding</keyword>
<name>A0A1X0NUB2_9TRYP</name>
<dbReference type="Gene3D" id="1.10.510.10">
    <property type="entry name" value="Transferase(Phosphotransferase) domain 1"/>
    <property type="match status" value="1"/>
</dbReference>
<evidence type="ECO:0000256" key="9">
    <source>
        <dbReference type="SAM" id="MobiDB-lite"/>
    </source>
</evidence>
<dbReference type="PROSITE" id="PS50011">
    <property type="entry name" value="PROTEIN_KINASE_DOM"/>
    <property type="match status" value="1"/>
</dbReference>
<evidence type="ECO:0000256" key="2">
    <source>
        <dbReference type="ARBA" id="ARBA00022527"/>
    </source>
</evidence>
<feature type="region of interest" description="Disordered" evidence="9">
    <location>
        <begin position="1"/>
        <end position="60"/>
    </location>
</feature>
<dbReference type="GO" id="GO:0004674">
    <property type="term" value="F:protein serine/threonine kinase activity"/>
    <property type="evidence" value="ECO:0007669"/>
    <property type="project" value="UniProtKB-KW"/>
</dbReference>
<dbReference type="GeneID" id="39986027"/>
<dbReference type="InterPro" id="IPR011009">
    <property type="entry name" value="Kinase-like_dom_sf"/>
</dbReference>
<dbReference type="PROSITE" id="PS50003">
    <property type="entry name" value="PH_DOMAIN"/>
    <property type="match status" value="1"/>
</dbReference>
<comment type="caution">
    <text evidence="12">The sequence shown here is derived from an EMBL/GenBank/DDBJ whole genome shotgun (WGS) entry which is preliminary data.</text>
</comment>
<keyword evidence="6" id="KW-0067">ATP-binding</keyword>
<dbReference type="Gene3D" id="2.30.29.30">
    <property type="entry name" value="Pleckstrin-homology domain (PH domain)/Phosphotyrosine-binding domain (PTB)"/>
    <property type="match status" value="1"/>
</dbReference>
<dbReference type="InterPro" id="IPR000719">
    <property type="entry name" value="Prot_kinase_dom"/>
</dbReference>
<dbReference type="OrthoDB" id="4062651at2759"/>
<dbReference type="SUPFAM" id="SSF50729">
    <property type="entry name" value="PH domain-like"/>
    <property type="match status" value="1"/>
</dbReference>
<dbReference type="GO" id="GO:0005524">
    <property type="term" value="F:ATP binding"/>
    <property type="evidence" value="ECO:0007669"/>
    <property type="project" value="UniProtKB-KW"/>
</dbReference>
<dbReference type="EMBL" id="NBCO01000017">
    <property type="protein sequence ID" value="ORC88296.1"/>
    <property type="molecule type" value="Genomic_DNA"/>
</dbReference>
<feature type="compositionally biased region" description="Polar residues" evidence="9">
    <location>
        <begin position="24"/>
        <end position="41"/>
    </location>
</feature>
<feature type="domain" description="Protein kinase" evidence="11">
    <location>
        <begin position="80"/>
        <end position="392"/>
    </location>
</feature>
<dbReference type="EC" id="2.7.11.1" evidence="1"/>
<evidence type="ECO:0000259" key="10">
    <source>
        <dbReference type="PROSITE" id="PS50003"/>
    </source>
</evidence>
<evidence type="ECO:0000256" key="5">
    <source>
        <dbReference type="ARBA" id="ARBA00022777"/>
    </source>
</evidence>
<dbReference type="STRING" id="67003.A0A1X0NUB2"/>
<dbReference type="PANTHER" id="PTHR44899">
    <property type="entry name" value="CAMK FAMILY PROTEIN KINASE"/>
    <property type="match status" value="1"/>
</dbReference>
<dbReference type="SUPFAM" id="SSF56112">
    <property type="entry name" value="Protein kinase-like (PK-like)"/>
    <property type="match status" value="1"/>
</dbReference>
<dbReference type="VEuPathDB" id="TriTrypDB:TM35_000171680"/>
<dbReference type="Gene3D" id="3.30.200.20">
    <property type="entry name" value="Phosphorylase Kinase, domain 1"/>
    <property type="match status" value="1"/>
</dbReference>
<dbReference type="InterPro" id="IPR008271">
    <property type="entry name" value="Ser/Thr_kinase_AS"/>
</dbReference>
<evidence type="ECO:0000256" key="7">
    <source>
        <dbReference type="ARBA" id="ARBA00047899"/>
    </source>
</evidence>
<dbReference type="CDD" id="cd00821">
    <property type="entry name" value="PH"/>
    <property type="match status" value="1"/>
</dbReference>
<feature type="domain" description="PH" evidence="10">
    <location>
        <begin position="465"/>
        <end position="579"/>
    </location>
</feature>
<dbReference type="AlphaFoldDB" id="A0A1X0NUB2"/>